<evidence type="ECO:0000313" key="8">
    <source>
        <dbReference type="Proteomes" id="UP000602076"/>
    </source>
</evidence>
<dbReference type="Gene3D" id="1.10.10.10">
    <property type="entry name" value="Winged helix-like DNA-binding domain superfamily/Winged helix DNA-binding domain"/>
    <property type="match status" value="1"/>
</dbReference>
<dbReference type="InterPro" id="IPR013249">
    <property type="entry name" value="RNA_pol_sigma70_r4_t2"/>
</dbReference>
<dbReference type="GO" id="GO:0003677">
    <property type="term" value="F:DNA binding"/>
    <property type="evidence" value="ECO:0007669"/>
    <property type="project" value="InterPro"/>
</dbReference>
<evidence type="ECO:0000259" key="5">
    <source>
        <dbReference type="Pfam" id="PF04542"/>
    </source>
</evidence>
<dbReference type="InterPro" id="IPR014284">
    <property type="entry name" value="RNA_pol_sigma-70_dom"/>
</dbReference>
<dbReference type="PANTHER" id="PTHR43133:SF60">
    <property type="entry name" value="RNA POLYMERASE SIGMA FACTOR SIGV"/>
    <property type="match status" value="1"/>
</dbReference>
<evidence type="ECO:0000259" key="6">
    <source>
        <dbReference type="Pfam" id="PF08281"/>
    </source>
</evidence>
<keyword evidence="8" id="KW-1185">Reference proteome</keyword>
<name>A0A927CY87_9BACI</name>
<organism evidence="7 8">
    <name type="scientific">Peribacillus faecalis</name>
    <dbReference type="NCBI Taxonomy" id="2772559"/>
    <lineage>
        <taxon>Bacteria</taxon>
        <taxon>Bacillati</taxon>
        <taxon>Bacillota</taxon>
        <taxon>Bacilli</taxon>
        <taxon>Bacillales</taxon>
        <taxon>Bacillaceae</taxon>
        <taxon>Peribacillus</taxon>
    </lineage>
</organism>
<dbReference type="InterPro" id="IPR007627">
    <property type="entry name" value="RNA_pol_sigma70_r2"/>
</dbReference>
<keyword evidence="4" id="KW-0804">Transcription</keyword>
<feature type="domain" description="RNA polymerase sigma-70 region 2" evidence="5">
    <location>
        <begin position="13"/>
        <end position="80"/>
    </location>
</feature>
<comment type="caution">
    <text evidence="7">The sequence shown here is derived from an EMBL/GenBank/DDBJ whole genome shotgun (WGS) entry which is preliminary data.</text>
</comment>
<dbReference type="CDD" id="cd06171">
    <property type="entry name" value="Sigma70_r4"/>
    <property type="match status" value="1"/>
</dbReference>
<dbReference type="RefSeq" id="WP_190999459.1">
    <property type="nucleotide sequence ID" value="NZ_JACXSI010000047.1"/>
</dbReference>
<dbReference type="InterPro" id="IPR039425">
    <property type="entry name" value="RNA_pol_sigma-70-like"/>
</dbReference>
<evidence type="ECO:0000313" key="7">
    <source>
        <dbReference type="EMBL" id="MBD3109922.1"/>
    </source>
</evidence>
<evidence type="ECO:0000256" key="4">
    <source>
        <dbReference type="ARBA" id="ARBA00023163"/>
    </source>
</evidence>
<dbReference type="AlphaFoldDB" id="A0A927CY87"/>
<proteinExistence type="inferred from homology"/>
<dbReference type="GO" id="GO:0016987">
    <property type="term" value="F:sigma factor activity"/>
    <property type="evidence" value="ECO:0007669"/>
    <property type="project" value="UniProtKB-KW"/>
</dbReference>
<reference evidence="7" key="1">
    <citation type="submission" date="2020-09" db="EMBL/GenBank/DDBJ databases">
        <title>Bacillus faecalis sp. nov., a moderately halophilic bacterium isolated from cow faeces.</title>
        <authorList>
            <person name="Jiang L."/>
            <person name="Lee J."/>
        </authorList>
    </citation>
    <scope>NUCLEOTIDE SEQUENCE</scope>
    <source>
        <strain evidence="7">AGMB 02131</strain>
    </source>
</reference>
<gene>
    <name evidence="7" type="ORF">IEO70_16405</name>
</gene>
<dbReference type="SUPFAM" id="SSF88659">
    <property type="entry name" value="Sigma3 and sigma4 domains of RNA polymerase sigma factors"/>
    <property type="match status" value="1"/>
</dbReference>
<dbReference type="GO" id="GO:0006352">
    <property type="term" value="P:DNA-templated transcription initiation"/>
    <property type="evidence" value="ECO:0007669"/>
    <property type="project" value="InterPro"/>
</dbReference>
<keyword evidence="3" id="KW-0731">Sigma factor</keyword>
<dbReference type="Pfam" id="PF04542">
    <property type="entry name" value="Sigma70_r2"/>
    <property type="match status" value="1"/>
</dbReference>
<keyword evidence="2" id="KW-0805">Transcription regulation</keyword>
<dbReference type="InterPro" id="IPR013325">
    <property type="entry name" value="RNA_pol_sigma_r2"/>
</dbReference>
<dbReference type="NCBIfam" id="TIGR02937">
    <property type="entry name" value="sigma70-ECF"/>
    <property type="match status" value="1"/>
</dbReference>
<evidence type="ECO:0000256" key="3">
    <source>
        <dbReference type="ARBA" id="ARBA00023082"/>
    </source>
</evidence>
<sequence>MKNKDIRQSLTVLITEHKESYYRLAYSYAKNEQDALDIVQESIHKALLSLDKIKDPNALKSWFYKIVVHTSLDLLRKRKRLVPTEDNQFDTSENAKTDHYEDWDLRRAIDELPHKYKTIIILRYFEDFKIDEIAEVLDEKVSTVKTRLYKAHKMLRLKVKNLEVTNG</sequence>
<dbReference type="InterPro" id="IPR013324">
    <property type="entry name" value="RNA_pol_sigma_r3/r4-like"/>
</dbReference>
<dbReference type="SUPFAM" id="SSF88946">
    <property type="entry name" value="Sigma2 domain of RNA polymerase sigma factors"/>
    <property type="match status" value="1"/>
</dbReference>
<dbReference type="PANTHER" id="PTHR43133">
    <property type="entry name" value="RNA POLYMERASE ECF-TYPE SIGMA FACTO"/>
    <property type="match status" value="1"/>
</dbReference>
<dbReference type="Proteomes" id="UP000602076">
    <property type="component" value="Unassembled WGS sequence"/>
</dbReference>
<dbReference type="Gene3D" id="1.10.1740.10">
    <property type="match status" value="1"/>
</dbReference>
<comment type="similarity">
    <text evidence="1">Belongs to the sigma-70 factor family. ECF subfamily.</text>
</comment>
<evidence type="ECO:0000256" key="1">
    <source>
        <dbReference type="ARBA" id="ARBA00010641"/>
    </source>
</evidence>
<dbReference type="Pfam" id="PF08281">
    <property type="entry name" value="Sigma70_r4_2"/>
    <property type="match status" value="1"/>
</dbReference>
<protein>
    <submittedName>
        <fullName evidence="7">Sigma-70 family RNA polymerase sigma factor</fullName>
    </submittedName>
</protein>
<dbReference type="InterPro" id="IPR036388">
    <property type="entry name" value="WH-like_DNA-bd_sf"/>
</dbReference>
<feature type="domain" description="RNA polymerase sigma factor 70 region 4 type 2" evidence="6">
    <location>
        <begin position="104"/>
        <end position="154"/>
    </location>
</feature>
<accession>A0A927CY87</accession>
<dbReference type="EMBL" id="JACXSI010000047">
    <property type="protein sequence ID" value="MBD3109922.1"/>
    <property type="molecule type" value="Genomic_DNA"/>
</dbReference>
<evidence type="ECO:0000256" key="2">
    <source>
        <dbReference type="ARBA" id="ARBA00023015"/>
    </source>
</evidence>